<gene>
    <name evidence="1" type="ORF">N7E81_18470</name>
</gene>
<organism evidence="1 2">
    <name type="scientific">Reichenbachiella carrageenanivorans</name>
    <dbReference type="NCBI Taxonomy" id="2979869"/>
    <lineage>
        <taxon>Bacteria</taxon>
        <taxon>Pseudomonadati</taxon>
        <taxon>Bacteroidota</taxon>
        <taxon>Cytophagia</taxon>
        <taxon>Cytophagales</taxon>
        <taxon>Reichenbachiellaceae</taxon>
        <taxon>Reichenbachiella</taxon>
    </lineage>
</organism>
<dbReference type="Proteomes" id="UP001062165">
    <property type="component" value="Chromosome"/>
</dbReference>
<evidence type="ECO:0000313" key="1">
    <source>
        <dbReference type="EMBL" id="UXX79341.1"/>
    </source>
</evidence>
<sequence>MIDLRITSTLKEELVWQAQLKEWCAAHQVTVDTTLAEPEIYEGKKKAIGIAAIEAFLKEYKTFMDDWYDCRCNKWQEE</sequence>
<name>A0ABY6CZL1_9BACT</name>
<accession>A0ABY6CZL1</accession>
<reference evidence="1" key="1">
    <citation type="submission" date="2022-10" db="EMBL/GenBank/DDBJ databases">
        <title>Comparative genomics and taxonomic characterization of three novel marine species of genus Reichenbachiella exhibiting antioxidant and polysaccharide degradation activities.</title>
        <authorList>
            <person name="Muhammad N."/>
            <person name="Lee Y.-J."/>
            <person name="Ko J."/>
            <person name="Kim S.-G."/>
        </authorList>
    </citation>
    <scope>NUCLEOTIDE SEQUENCE</scope>
    <source>
        <strain evidence="1">Wsw4-B4</strain>
    </source>
</reference>
<evidence type="ECO:0000313" key="2">
    <source>
        <dbReference type="Proteomes" id="UP001062165"/>
    </source>
</evidence>
<dbReference type="EMBL" id="CP106735">
    <property type="protein sequence ID" value="UXX79341.1"/>
    <property type="molecule type" value="Genomic_DNA"/>
</dbReference>
<keyword evidence="2" id="KW-1185">Reference proteome</keyword>
<dbReference type="RefSeq" id="WP_263051084.1">
    <property type="nucleotide sequence ID" value="NZ_CP106735.1"/>
</dbReference>
<protein>
    <submittedName>
        <fullName evidence="1">Uncharacterized protein</fullName>
    </submittedName>
</protein>
<proteinExistence type="predicted"/>